<dbReference type="InterPro" id="IPR051795">
    <property type="entry name" value="Glycosyl_Hydrlase_43"/>
</dbReference>
<name>A0A6A6H0N6_VIRVR</name>
<evidence type="ECO:0000313" key="7">
    <source>
        <dbReference type="EMBL" id="KAF2231542.1"/>
    </source>
</evidence>
<dbReference type="Proteomes" id="UP000800092">
    <property type="component" value="Unassembled WGS sequence"/>
</dbReference>
<reference evidence="7" key="1">
    <citation type="journal article" date="2020" name="Stud. Mycol.">
        <title>101 Dothideomycetes genomes: a test case for predicting lifestyles and emergence of pathogens.</title>
        <authorList>
            <person name="Haridas S."/>
            <person name="Albert R."/>
            <person name="Binder M."/>
            <person name="Bloem J."/>
            <person name="Labutti K."/>
            <person name="Salamov A."/>
            <person name="Andreopoulos B."/>
            <person name="Baker S."/>
            <person name="Barry K."/>
            <person name="Bills G."/>
            <person name="Bluhm B."/>
            <person name="Cannon C."/>
            <person name="Castanera R."/>
            <person name="Culley D."/>
            <person name="Daum C."/>
            <person name="Ezra D."/>
            <person name="Gonzalez J."/>
            <person name="Henrissat B."/>
            <person name="Kuo A."/>
            <person name="Liang C."/>
            <person name="Lipzen A."/>
            <person name="Lutzoni F."/>
            <person name="Magnuson J."/>
            <person name="Mondo S."/>
            <person name="Nolan M."/>
            <person name="Ohm R."/>
            <person name="Pangilinan J."/>
            <person name="Park H.-J."/>
            <person name="Ramirez L."/>
            <person name="Alfaro M."/>
            <person name="Sun H."/>
            <person name="Tritt A."/>
            <person name="Yoshinaga Y."/>
            <person name="Zwiers L.-H."/>
            <person name="Turgeon B."/>
            <person name="Goodwin S."/>
            <person name="Spatafora J."/>
            <person name="Crous P."/>
            <person name="Grigoriev I."/>
        </authorList>
    </citation>
    <scope>NUCLEOTIDE SEQUENCE</scope>
    <source>
        <strain evidence="7">Tuck. ex Michener</strain>
    </source>
</reference>
<dbReference type="CDD" id="cd08999">
    <property type="entry name" value="GH43_ABN-like"/>
    <property type="match status" value="1"/>
</dbReference>
<sequence>PVLKTTFADPSIIQVNKTYYSFATAGPGIYGIQIAKSDDFHKWEHLKHDALPHTGTWVNHAAGRGSGVAPDVQQMADGSFVLYYTACINKQTPHKNTKCVGAATSKTIEGPYTPEAAPLACHLSQGGAIDISGFHDPTTHDQYVLYKVDGNNAGHGGLCMNMIPPIQATPIMLQKVTPNGLTAIGTPIQILDRDDTDGPLVEAPMLRKYGNKYVLFFSSNCFSSPGYDVSYAVADNITGPYRKASEPLFAYGKLGLDGPGGASVTTDGSKMVFHGHYSVKGQGMTRVLYTQEIKFDG</sequence>
<dbReference type="GO" id="GO:0005975">
    <property type="term" value="P:carbohydrate metabolic process"/>
    <property type="evidence" value="ECO:0007669"/>
    <property type="project" value="InterPro"/>
</dbReference>
<dbReference type="AlphaFoldDB" id="A0A6A6H0N6"/>
<evidence type="ECO:0000313" key="8">
    <source>
        <dbReference type="Proteomes" id="UP000800092"/>
    </source>
</evidence>
<organism evidence="7 8">
    <name type="scientific">Viridothelium virens</name>
    <name type="common">Speckled blister lichen</name>
    <name type="synonym">Trypethelium virens</name>
    <dbReference type="NCBI Taxonomy" id="1048519"/>
    <lineage>
        <taxon>Eukaryota</taxon>
        <taxon>Fungi</taxon>
        <taxon>Dikarya</taxon>
        <taxon>Ascomycota</taxon>
        <taxon>Pezizomycotina</taxon>
        <taxon>Dothideomycetes</taxon>
        <taxon>Dothideomycetes incertae sedis</taxon>
        <taxon>Trypetheliales</taxon>
        <taxon>Trypetheliaceae</taxon>
        <taxon>Viridothelium</taxon>
    </lineage>
</organism>
<dbReference type="InterPro" id="IPR023296">
    <property type="entry name" value="Glyco_hydro_beta-prop_sf"/>
</dbReference>
<protein>
    <submittedName>
        <fullName evidence="7">Glycoside hydrolase family 43 protein</fullName>
    </submittedName>
</protein>
<feature type="non-terminal residue" evidence="7">
    <location>
        <position position="1"/>
    </location>
</feature>
<dbReference type="Pfam" id="PF04616">
    <property type="entry name" value="Glyco_hydro_43"/>
    <property type="match status" value="1"/>
</dbReference>
<comment type="similarity">
    <text evidence="1 6">Belongs to the glycosyl hydrolase 43 family.</text>
</comment>
<feature type="non-terminal residue" evidence="7">
    <location>
        <position position="297"/>
    </location>
</feature>
<dbReference type="EMBL" id="ML991825">
    <property type="protein sequence ID" value="KAF2231542.1"/>
    <property type="molecule type" value="Genomic_DNA"/>
</dbReference>
<evidence type="ECO:0000256" key="2">
    <source>
        <dbReference type="ARBA" id="ARBA00022801"/>
    </source>
</evidence>
<proteinExistence type="inferred from homology"/>
<feature type="active site" description="Proton acceptor" evidence="4">
    <location>
        <position position="9"/>
    </location>
</feature>
<dbReference type="Gene3D" id="2.115.10.20">
    <property type="entry name" value="Glycosyl hydrolase domain, family 43"/>
    <property type="match status" value="1"/>
</dbReference>
<feature type="site" description="Important for catalytic activity, responsible for pKa modulation of the active site Glu and correct orientation of both the proton donor and substrate" evidence="5">
    <location>
        <position position="149"/>
    </location>
</feature>
<dbReference type="GO" id="GO:0004553">
    <property type="term" value="F:hydrolase activity, hydrolyzing O-glycosyl compounds"/>
    <property type="evidence" value="ECO:0007669"/>
    <property type="project" value="InterPro"/>
</dbReference>
<dbReference type="PANTHER" id="PTHR42812">
    <property type="entry name" value="BETA-XYLOSIDASE"/>
    <property type="match status" value="1"/>
</dbReference>
<keyword evidence="3 6" id="KW-0326">Glycosidase</keyword>
<dbReference type="PANTHER" id="PTHR42812:SF5">
    <property type="entry name" value="ENDO-ARABINASE"/>
    <property type="match status" value="1"/>
</dbReference>
<evidence type="ECO:0000256" key="5">
    <source>
        <dbReference type="PIRSR" id="PIRSR606710-2"/>
    </source>
</evidence>
<feature type="active site" description="Proton donor" evidence="4">
    <location>
        <position position="202"/>
    </location>
</feature>
<dbReference type="OrthoDB" id="3879658at2759"/>
<evidence type="ECO:0000256" key="4">
    <source>
        <dbReference type="PIRSR" id="PIRSR606710-1"/>
    </source>
</evidence>
<dbReference type="SUPFAM" id="SSF75005">
    <property type="entry name" value="Arabinanase/levansucrase/invertase"/>
    <property type="match status" value="1"/>
</dbReference>
<dbReference type="InterPro" id="IPR006710">
    <property type="entry name" value="Glyco_hydro_43"/>
</dbReference>
<evidence type="ECO:0000256" key="6">
    <source>
        <dbReference type="RuleBase" id="RU361187"/>
    </source>
</evidence>
<evidence type="ECO:0000256" key="1">
    <source>
        <dbReference type="ARBA" id="ARBA00009865"/>
    </source>
</evidence>
<keyword evidence="2 6" id="KW-0378">Hydrolase</keyword>
<keyword evidence="8" id="KW-1185">Reference proteome</keyword>
<evidence type="ECO:0000256" key="3">
    <source>
        <dbReference type="ARBA" id="ARBA00023295"/>
    </source>
</evidence>
<gene>
    <name evidence="7" type="ORF">EV356DRAFT_419328</name>
</gene>
<accession>A0A6A6H0N6</accession>